<name>A0ABP6CX93_9ACTN</name>
<dbReference type="Proteomes" id="UP001501509">
    <property type="component" value="Unassembled WGS sequence"/>
</dbReference>
<dbReference type="InterPro" id="IPR054058">
    <property type="entry name" value="HTH_67"/>
</dbReference>
<reference evidence="2" key="1">
    <citation type="journal article" date="2019" name="Int. J. Syst. Evol. Microbiol.">
        <title>The Global Catalogue of Microorganisms (GCM) 10K type strain sequencing project: providing services to taxonomists for standard genome sequencing and annotation.</title>
        <authorList>
            <consortium name="The Broad Institute Genomics Platform"/>
            <consortium name="The Broad Institute Genome Sequencing Center for Infectious Disease"/>
            <person name="Wu L."/>
            <person name="Ma J."/>
        </authorList>
    </citation>
    <scope>NUCLEOTIDE SEQUENCE [LARGE SCALE GENOMIC DNA]</scope>
    <source>
        <strain evidence="2">JCM 6833</strain>
    </source>
</reference>
<dbReference type="RefSeq" id="WP_344547093.1">
    <property type="nucleotide sequence ID" value="NZ_BAAATD010000012.1"/>
</dbReference>
<keyword evidence="2" id="KW-1185">Reference proteome</keyword>
<sequence>MSGSRACVATTKDDVRRLGDSFMKSPEAWQAAADLGMSRHGYYFRGTRRCPGPVTADVTAAVFGFFPLEFVRTHCAAQPDTPPPPEITARYAESCRAWGRRCLAASRPPPG</sequence>
<protein>
    <submittedName>
        <fullName evidence="1">Uncharacterized protein</fullName>
    </submittedName>
</protein>
<organism evidence="1 2">
    <name type="scientific">Actinomadura fulvescens</name>
    <dbReference type="NCBI Taxonomy" id="46160"/>
    <lineage>
        <taxon>Bacteria</taxon>
        <taxon>Bacillati</taxon>
        <taxon>Actinomycetota</taxon>
        <taxon>Actinomycetes</taxon>
        <taxon>Streptosporangiales</taxon>
        <taxon>Thermomonosporaceae</taxon>
        <taxon>Actinomadura</taxon>
    </lineage>
</organism>
<gene>
    <name evidence="1" type="ORF">GCM10010411_73400</name>
</gene>
<evidence type="ECO:0000313" key="2">
    <source>
        <dbReference type="Proteomes" id="UP001501509"/>
    </source>
</evidence>
<comment type="caution">
    <text evidence="1">The sequence shown here is derived from an EMBL/GenBank/DDBJ whole genome shotgun (WGS) entry which is preliminary data.</text>
</comment>
<dbReference type="EMBL" id="BAAATD010000012">
    <property type="protein sequence ID" value="GAA2625890.1"/>
    <property type="molecule type" value="Genomic_DNA"/>
</dbReference>
<dbReference type="Pfam" id="PF21863">
    <property type="entry name" value="HTH_67"/>
    <property type="match status" value="1"/>
</dbReference>
<proteinExistence type="predicted"/>
<accession>A0ABP6CX93</accession>
<evidence type="ECO:0000313" key="1">
    <source>
        <dbReference type="EMBL" id="GAA2625890.1"/>
    </source>
</evidence>